<reference evidence="12" key="1">
    <citation type="submission" date="2016-11" db="UniProtKB">
        <authorList>
            <consortium name="WormBaseParasite"/>
        </authorList>
    </citation>
    <scope>IDENTIFICATION</scope>
</reference>
<evidence type="ECO:0000313" key="11">
    <source>
        <dbReference type="Proteomes" id="UP000659654"/>
    </source>
</evidence>
<feature type="binding site" evidence="4">
    <location>
        <position position="134"/>
    </location>
    <ligand>
        <name>3'-phosphoadenylyl sulfate</name>
        <dbReference type="ChEBI" id="CHEBI:58339"/>
    </ligand>
</feature>
<dbReference type="AlphaFoldDB" id="A0A1I7SWR6"/>
<keyword evidence="6" id="KW-1133">Transmembrane helix</keyword>
<dbReference type="Proteomes" id="UP000582659">
    <property type="component" value="Unassembled WGS sequence"/>
</dbReference>
<feature type="domain" description="Sulfotransferase" evidence="7">
    <location>
        <begin position="42"/>
        <end position="260"/>
    </location>
</feature>
<dbReference type="InterPro" id="IPR037359">
    <property type="entry name" value="NST/OST"/>
</dbReference>
<evidence type="ECO:0000313" key="12">
    <source>
        <dbReference type="WBParaSite" id="BXY_1749700.1"/>
    </source>
</evidence>
<name>A0A1I7SWR6_BURXY</name>
<dbReference type="EMBL" id="CAJFCV020000002">
    <property type="protein sequence ID" value="CAG9099841.1"/>
    <property type="molecule type" value="Genomic_DNA"/>
</dbReference>
<keyword evidence="5" id="KW-1015">Disulfide bond</keyword>
<dbReference type="PANTHER" id="PTHR10605">
    <property type="entry name" value="HEPARAN SULFATE SULFOTRANSFERASE"/>
    <property type="match status" value="1"/>
</dbReference>
<gene>
    <name evidence="8" type="ORF">BXYJ_LOCUS4592</name>
</gene>
<dbReference type="Gene3D" id="3.40.50.300">
    <property type="entry name" value="P-loop containing nucleotide triphosphate hydrolases"/>
    <property type="match status" value="1"/>
</dbReference>
<keyword evidence="1" id="KW-0808">Transferase</keyword>
<reference evidence="9" key="2">
    <citation type="submission" date="2020-08" db="EMBL/GenBank/DDBJ databases">
        <authorList>
            <person name="Kikuchi T."/>
        </authorList>
    </citation>
    <scope>NUCLEOTIDE SEQUENCE</scope>
    <source>
        <strain evidence="8">Ka4C1</strain>
    </source>
</reference>
<sequence length="301" mass="35538">MRKAKYYVIISIVILCWWLYHIKTPLNITDEALLDAPIRRLPQVLIIGVRKGGTRALINSLALHSQIKPAKKEVHFFDDDSLYQLGLDWYRAQMPRTTKSQLTIEKTPAYFPSSDTPRRVFEMNPHIKLILIIRHPIARIISDFSQVQATRRSKNLTLLDFESSVFLPNSSIINLKFKPVFNSLYSFHLQNWLKFFSLKQILVVDGDKFRINPLPEIKKVEKFLGLRPEITAENIRFNTNKGFYCFVDGNRHEKCLGERKGRPQVFVEPRVQKMLRKNFKNFNEQFFQLVNKRFLWKKNIK</sequence>
<feature type="active site" description="For sulfotransferase activity" evidence="3">
    <location>
        <position position="51"/>
    </location>
</feature>
<evidence type="ECO:0000256" key="4">
    <source>
        <dbReference type="PIRSR" id="PIRSR637359-2"/>
    </source>
</evidence>
<proteinExistence type="predicted"/>
<dbReference type="OrthoDB" id="411451at2759"/>
<keyword evidence="6" id="KW-0472">Membrane</keyword>
<dbReference type="InterPro" id="IPR027417">
    <property type="entry name" value="P-loop_NTPase"/>
</dbReference>
<evidence type="ECO:0000313" key="9">
    <source>
        <dbReference type="EMBL" id="CAG9099841.1"/>
    </source>
</evidence>
<evidence type="ECO:0000256" key="3">
    <source>
        <dbReference type="PIRSR" id="PIRSR637359-1"/>
    </source>
</evidence>
<feature type="transmembrane region" description="Helical" evidence="6">
    <location>
        <begin position="6"/>
        <end position="22"/>
    </location>
</feature>
<dbReference type="EMBL" id="CAJFDI010000002">
    <property type="protein sequence ID" value="CAD5216552.1"/>
    <property type="molecule type" value="Genomic_DNA"/>
</dbReference>
<protein>
    <submittedName>
        <fullName evidence="8">(pine wood nematode) hypothetical protein</fullName>
    </submittedName>
    <submittedName>
        <fullName evidence="12">Sulfotransfer_1 domain-containing protein</fullName>
    </submittedName>
</protein>
<evidence type="ECO:0000256" key="2">
    <source>
        <dbReference type="ARBA" id="ARBA00023180"/>
    </source>
</evidence>
<evidence type="ECO:0000259" key="7">
    <source>
        <dbReference type="Pfam" id="PF00685"/>
    </source>
</evidence>
<dbReference type="WBParaSite" id="BXY_1749700.1">
    <property type="protein sequence ID" value="BXY_1749700.1"/>
    <property type="gene ID" value="BXY_1749700"/>
</dbReference>
<dbReference type="Proteomes" id="UP000095284">
    <property type="component" value="Unplaced"/>
</dbReference>
<dbReference type="SUPFAM" id="SSF52540">
    <property type="entry name" value="P-loop containing nucleoside triphosphate hydrolases"/>
    <property type="match status" value="1"/>
</dbReference>
<evidence type="ECO:0000256" key="1">
    <source>
        <dbReference type="ARBA" id="ARBA00022679"/>
    </source>
</evidence>
<evidence type="ECO:0000313" key="8">
    <source>
        <dbReference type="EMBL" id="CAD5216552.1"/>
    </source>
</evidence>
<dbReference type="PANTHER" id="PTHR10605:SF65">
    <property type="entry name" value="GH20068P"/>
    <property type="match status" value="1"/>
</dbReference>
<keyword evidence="2" id="KW-0325">Glycoprotein</keyword>
<dbReference type="Pfam" id="PF00685">
    <property type="entry name" value="Sulfotransfer_1"/>
    <property type="match status" value="1"/>
</dbReference>
<feature type="binding site" evidence="4">
    <location>
        <begin position="51"/>
        <end position="55"/>
    </location>
    <ligand>
        <name>3'-phosphoadenylyl sulfate</name>
        <dbReference type="ChEBI" id="CHEBI:58339"/>
    </ligand>
</feature>
<dbReference type="eggNOG" id="KOG3704">
    <property type="taxonomic scope" value="Eukaryota"/>
</dbReference>
<dbReference type="SMR" id="A0A1I7SWR6"/>
<feature type="binding site" evidence="4">
    <location>
        <position position="142"/>
    </location>
    <ligand>
        <name>3'-phosphoadenylyl sulfate</name>
        <dbReference type="ChEBI" id="CHEBI:58339"/>
    </ligand>
</feature>
<keyword evidence="6" id="KW-0812">Transmembrane</keyword>
<dbReference type="InterPro" id="IPR000863">
    <property type="entry name" value="Sulfotransferase_dom"/>
</dbReference>
<organism evidence="10 12">
    <name type="scientific">Bursaphelenchus xylophilus</name>
    <name type="common">Pinewood nematode worm</name>
    <name type="synonym">Aphelenchoides xylophilus</name>
    <dbReference type="NCBI Taxonomy" id="6326"/>
    <lineage>
        <taxon>Eukaryota</taxon>
        <taxon>Metazoa</taxon>
        <taxon>Ecdysozoa</taxon>
        <taxon>Nematoda</taxon>
        <taxon>Chromadorea</taxon>
        <taxon>Rhabditida</taxon>
        <taxon>Tylenchina</taxon>
        <taxon>Tylenchomorpha</taxon>
        <taxon>Aphelenchoidea</taxon>
        <taxon>Aphelenchoididae</taxon>
        <taxon>Bursaphelenchus</taxon>
    </lineage>
</organism>
<dbReference type="Proteomes" id="UP000659654">
    <property type="component" value="Unassembled WGS sequence"/>
</dbReference>
<evidence type="ECO:0000313" key="10">
    <source>
        <dbReference type="Proteomes" id="UP000095284"/>
    </source>
</evidence>
<accession>A0A1I7SWR6</accession>
<dbReference type="GO" id="GO:0008467">
    <property type="term" value="F:[heparan sulfate]-glucosamine 3-sulfotransferase activity"/>
    <property type="evidence" value="ECO:0007669"/>
    <property type="project" value="TreeGrafter"/>
</dbReference>
<evidence type="ECO:0000256" key="6">
    <source>
        <dbReference type="SAM" id="Phobius"/>
    </source>
</evidence>
<keyword evidence="11" id="KW-1185">Reference proteome</keyword>
<feature type="disulfide bond" evidence="5">
    <location>
        <begin position="245"/>
        <end position="255"/>
    </location>
</feature>
<evidence type="ECO:0000256" key="5">
    <source>
        <dbReference type="PIRSR" id="PIRSR637359-3"/>
    </source>
</evidence>
<feature type="binding site" evidence="4">
    <location>
        <position position="244"/>
    </location>
    <ligand>
        <name>3'-phosphoadenylyl sulfate</name>
        <dbReference type="ChEBI" id="CHEBI:58339"/>
    </ligand>
</feature>